<evidence type="ECO:0000259" key="2">
    <source>
        <dbReference type="Pfam" id="PF08718"/>
    </source>
</evidence>
<protein>
    <recommendedName>
        <fullName evidence="2">Glycolipid transfer protein domain-containing protein</fullName>
    </recommendedName>
</protein>
<dbReference type="SUPFAM" id="SSF110004">
    <property type="entry name" value="Glycolipid transfer protein, GLTP"/>
    <property type="match status" value="1"/>
</dbReference>
<evidence type="ECO:0000313" key="3">
    <source>
        <dbReference type="EMBL" id="TQE13516.1"/>
    </source>
</evidence>
<dbReference type="GO" id="GO:0016020">
    <property type="term" value="C:membrane"/>
    <property type="evidence" value="ECO:0007669"/>
    <property type="project" value="TreeGrafter"/>
</dbReference>
<dbReference type="AlphaFoldDB" id="A0A540NR43"/>
<dbReference type="GO" id="GO:1902387">
    <property type="term" value="F:ceramide 1-phosphate binding"/>
    <property type="evidence" value="ECO:0007669"/>
    <property type="project" value="TreeGrafter"/>
</dbReference>
<dbReference type="EMBL" id="VIEB01000010">
    <property type="protein sequence ID" value="TQE13516.1"/>
    <property type="molecule type" value="Genomic_DNA"/>
</dbReference>
<feature type="transmembrane region" description="Helical" evidence="1">
    <location>
        <begin position="195"/>
        <end position="214"/>
    </location>
</feature>
<dbReference type="PANTHER" id="PTHR10219:SF34">
    <property type="entry name" value="GLYCOLIPID TRANSFER PROTEIN 3"/>
    <property type="match status" value="1"/>
</dbReference>
<keyword evidence="1" id="KW-1133">Transmembrane helix</keyword>
<comment type="caution">
    <text evidence="3">The sequence shown here is derived from an EMBL/GenBank/DDBJ whole genome shotgun (WGS) entry which is preliminary data.</text>
</comment>
<dbReference type="Gene3D" id="1.10.3520.10">
    <property type="entry name" value="Glycolipid transfer protein"/>
    <property type="match status" value="1"/>
</dbReference>
<dbReference type="GO" id="GO:0005829">
    <property type="term" value="C:cytosol"/>
    <property type="evidence" value="ECO:0007669"/>
    <property type="project" value="TreeGrafter"/>
</dbReference>
<keyword evidence="1" id="KW-0472">Membrane</keyword>
<reference evidence="3 4" key="1">
    <citation type="journal article" date="2019" name="G3 (Bethesda)">
        <title>Sequencing of a Wild Apple (Malus baccata) Genome Unravels the Differences Between Cultivated and Wild Apple Species Regarding Disease Resistance and Cold Tolerance.</title>
        <authorList>
            <person name="Chen X."/>
        </authorList>
    </citation>
    <scope>NUCLEOTIDE SEQUENCE [LARGE SCALE GENOMIC DNA]</scope>
    <source>
        <strain evidence="4">cv. Shandingzi</strain>
        <tissue evidence="3">Leaves</tissue>
    </source>
</reference>
<feature type="domain" description="Glycolipid transfer protein" evidence="2">
    <location>
        <begin position="50"/>
        <end position="128"/>
    </location>
</feature>
<dbReference type="PANTHER" id="PTHR10219">
    <property type="entry name" value="GLYCOLIPID TRANSFER PROTEIN-RELATED"/>
    <property type="match status" value="1"/>
</dbReference>
<gene>
    <name evidence="3" type="ORF">C1H46_000847</name>
</gene>
<evidence type="ECO:0000256" key="1">
    <source>
        <dbReference type="SAM" id="Phobius"/>
    </source>
</evidence>
<sequence length="338" mass="38016">MKRKLMDQNMGSEIRCAIEELSVMVKVKGGILVPAAENGGGDHAHEAAHIPTRPFLSLCTLILQVLDKIGPTMAVLSQDVHQNIRRLETKHESDPPTYSNMVDMLKNEATEGIARNVTSCSRAFVWLTSHHHHHHQDPTILPPSNKNFNIPPIKTAPPTRNFSQPLGRVAQISGARDHEWGCSILEANTKDLGEWIWLAFMAFSIFLLVCPVPLELHIQRVDLANFEARMQARAKPTYTAIDGDEIRQEDYEFAYFDGEEELNVGLEGEVEFGAGAEDEVALMLVPDNETFISSLVAKDENYDDLKLEIETLVSLLVPYLEQIHSILKFYHLDRLKSN</sequence>
<dbReference type="Proteomes" id="UP000315295">
    <property type="component" value="Unassembled WGS sequence"/>
</dbReference>
<keyword evidence="1" id="KW-0812">Transmembrane</keyword>
<name>A0A540NR43_MALBA</name>
<keyword evidence="4" id="KW-1185">Reference proteome</keyword>
<accession>A0A540NR43</accession>
<proteinExistence type="predicted"/>
<evidence type="ECO:0000313" key="4">
    <source>
        <dbReference type="Proteomes" id="UP000315295"/>
    </source>
</evidence>
<dbReference type="GO" id="GO:1902388">
    <property type="term" value="F:ceramide 1-phosphate transfer activity"/>
    <property type="evidence" value="ECO:0007669"/>
    <property type="project" value="TreeGrafter"/>
</dbReference>
<dbReference type="STRING" id="106549.A0A540NR43"/>
<dbReference type="Pfam" id="PF08718">
    <property type="entry name" value="GLTP"/>
    <property type="match status" value="1"/>
</dbReference>
<organism evidence="3 4">
    <name type="scientific">Malus baccata</name>
    <name type="common">Siberian crab apple</name>
    <name type="synonym">Pyrus baccata</name>
    <dbReference type="NCBI Taxonomy" id="106549"/>
    <lineage>
        <taxon>Eukaryota</taxon>
        <taxon>Viridiplantae</taxon>
        <taxon>Streptophyta</taxon>
        <taxon>Embryophyta</taxon>
        <taxon>Tracheophyta</taxon>
        <taxon>Spermatophyta</taxon>
        <taxon>Magnoliopsida</taxon>
        <taxon>eudicotyledons</taxon>
        <taxon>Gunneridae</taxon>
        <taxon>Pentapetalae</taxon>
        <taxon>rosids</taxon>
        <taxon>fabids</taxon>
        <taxon>Rosales</taxon>
        <taxon>Rosaceae</taxon>
        <taxon>Amygdaloideae</taxon>
        <taxon>Maleae</taxon>
        <taxon>Malus</taxon>
    </lineage>
</organism>
<dbReference type="InterPro" id="IPR036497">
    <property type="entry name" value="GLTP_sf"/>
</dbReference>
<dbReference type="InterPro" id="IPR014830">
    <property type="entry name" value="Glycolipid_transfer_prot_dom"/>
</dbReference>